<name>A0ABQ5N8A6_9CLOT</name>
<dbReference type="EMBL" id="BRXR01000001">
    <property type="protein sequence ID" value="GLC31468.1"/>
    <property type="molecule type" value="Genomic_DNA"/>
</dbReference>
<comment type="caution">
    <text evidence="2">The sequence shown here is derived from an EMBL/GenBank/DDBJ whole genome shotgun (WGS) entry which is preliminary data.</text>
</comment>
<dbReference type="Proteomes" id="UP001208567">
    <property type="component" value="Unassembled WGS sequence"/>
</dbReference>
<dbReference type="InterPro" id="IPR028994">
    <property type="entry name" value="Integrin_alpha_N"/>
</dbReference>
<dbReference type="SUPFAM" id="SSF69318">
    <property type="entry name" value="Integrin alpha N-terminal domain"/>
    <property type="match status" value="1"/>
</dbReference>
<reference evidence="2 3" key="1">
    <citation type="journal article" date="2024" name="Int. J. Syst. Evol. Microbiol.">
        <title>Clostridium omnivorum sp. nov., isolated from anoxic soil under the treatment of reductive soil disinfestation.</title>
        <authorList>
            <person name="Ueki A."/>
            <person name="Tonouchi A."/>
            <person name="Kaku N."/>
            <person name="Honma S."/>
            <person name="Ueki K."/>
        </authorList>
    </citation>
    <scope>NUCLEOTIDE SEQUENCE [LARGE SCALE GENOMIC DNA]</scope>
    <source>
        <strain evidence="2 3">E14</strain>
    </source>
</reference>
<proteinExistence type="predicted"/>
<evidence type="ECO:0000313" key="3">
    <source>
        <dbReference type="Proteomes" id="UP001208567"/>
    </source>
</evidence>
<evidence type="ECO:0008006" key="4">
    <source>
        <dbReference type="Google" id="ProtNLM"/>
    </source>
</evidence>
<accession>A0ABQ5N8A6</accession>
<sequence>MKFRVIFLKKKYIYYSILIAVVLILILIATSLKNTTPTFNIFTDTNILSADVNGDGKKDLIYIKPEGGRYLVEINTNDKTLPLTPDKKLSTLGANSPGNPIKVILMDVSRDKTPEIFIQSSQQNNPIQHTFMWNNGKFDDIFCSCNNVLGFMDCGNNKTPKFLSGKLSNSSIELYGYILVKDKLQSFPLSDSYNFMGKDSVFTFINYIEGLPNSEANKPTDVFYPGLTGNDLSLIGKLSGENNTYKFQNLTFKDTKWNKDGQISETRWNITFKAISNTNKDLIKNYTLFLTLKPFTDENGTASFKIVSMSYEKN</sequence>
<keyword evidence="3" id="KW-1185">Reference proteome</keyword>
<organism evidence="2 3">
    <name type="scientific">Clostridium omnivorum</name>
    <dbReference type="NCBI Taxonomy" id="1604902"/>
    <lineage>
        <taxon>Bacteria</taxon>
        <taxon>Bacillati</taxon>
        <taxon>Bacillota</taxon>
        <taxon>Clostridia</taxon>
        <taxon>Eubacteriales</taxon>
        <taxon>Clostridiaceae</taxon>
        <taxon>Clostridium</taxon>
    </lineage>
</organism>
<keyword evidence="1" id="KW-0472">Membrane</keyword>
<evidence type="ECO:0000313" key="2">
    <source>
        <dbReference type="EMBL" id="GLC31468.1"/>
    </source>
</evidence>
<dbReference type="RefSeq" id="WP_264850772.1">
    <property type="nucleotide sequence ID" value="NZ_BRXR01000001.1"/>
</dbReference>
<gene>
    <name evidence="2" type="ORF">bsdE14_28780</name>
</gene>
<protein>
    <recommendedName>
        <fullName evidence="4">VCBS repeat-containing protein</fullName>
    </recommendedName>
</protein>
<keyword evidence="1" id="KW-0812">Transmembrane</keyword>
<keyword evidence="1" id="KW-1133">Transmembrane helix</keyword>
<evidence type="ECO:0000256" key="1">
    <source>
        <dbReference type="SAM" id="Phobius"/>
    </source>
</evidence>
<feature type="transmembrane region" description="Helical" evidence="1">
    <location>
        <begin position="12"/>
        <end position="32"/>
    </location>
</feature>